<evidence type="ECO:0000313" key="8">
    <source>
        <dbReference type="EMBL" id="PWN55469.1"/>
    </source>
</evidence>
<dbReference type="EMBL" id="QEQK01000010">
    <property type="protein sequence ID" value="PWN55469.1"/>
    <property type="molecule type" value="Genomic_DNA"/>
</dbReference>
<keyword evidence="3 8" id="KW-0808">Transferase</keyword>
<gene>
    <name evidence="8" type="ORF">DEH80_11785</name>
</gene>
<dbReference type="GO" id="GO:0042597">
    <property type="term" value="C:periplasmic space"/>
    <property type="evidence" value="ECO:0007669"/>
    <property type="project" value="UniProtKB-SubCell"/>
</dbReference>
<evidence type="ECO:0000256" key="6">
    <source>
        <dbReference type="ARBA" id="ARBA00022841"/>
    </source>
</evidence>
<dbReference type="UniPathway" id="UPA00286"/>
<comment type="caution">
    <text evidence="8">The sequence shown here is derived from an EMBL/GenBank/DDBJ whole genome shotgun (WGS) entry which is preliminary data.</text>
</comment>
<name>A0A363UJ66_9GAMM</name>
<keyword evidence="6" id="KW-0016">Alginate biosynthesis</keyword>
<sequence>MRMQTPNAWIAVAIVAPLILALGLWSVVQAASYQWPEDVRWADGEAAGAFEAHFNEHFPLRTLGQNLWGALRFRLLAEGRDGLIVGEQGWFFTEQEFRPYPQAQAHLHQHVQWIRAVDRHLAERGIDLAIALVPSKARIYAEYRGSRDPSPVHQNLYRQARRQLRSAGLLVPDLLAAMERCKGGRQVFLKTDTHWTPAGADCVAESLAADRRMQLSLDGAESGRFEARLVETVQHRGDLMNYLPLAPVFESLLPPPEPVPRIETAALQSASAQALFGEPASVPVALVGTSYSADPLWHFTGALQQALARDVVNLAEAGHGPFRPMARFLASDALQSTRPRLVIWEIPERYLVQPDTETELPPLRTTHARRHMEIRV</sequence>
<comment type="subcellular location">
    <subcellularLocation>
        <location evidence="1">Periplasm</location>
    </subcellularLocation>
</comment>
<evidence type="ECO:0000256" key="4">
    <source>
        <dbReference type="ARBA" id="ARBA00022729"/>
    </source>
</evidence>
<dbReference type="OrthoDB" id="9760774at2"/>
<dbReference type="InterPro" id="IPR031811">
    <property type="entry name" value="ALGX/ALGJ_SGNH-like"/>
</dbReference>
<organism evidence="8 9">
    <name type="scientific">Abyssibacter profundi</name>
    <dbReference type="NCBI Taxonomy" id="2182787"/>
    <lineage>
        <taxon>Bacteria</taxon>
        <taxon>Pseudomonadati</taxon>
        <taxon>Pseudomonadota</taxon>
        <taxon>Gammaproteobacteria</taxon>
        <taxon>Chromatiales</taxon>
        <taxon>Oceanococcaceae</taxon>
        <taxon>Abyssibacter</taxon>
    </lineage>
</organism>
<evidence type="ECO:0000259" key="7">
    <source>
        <dbReference type="Pfam" id="PF16822"/>
    </source>
</evidence>
<evidence type="ECO:0000256" key="3">
    <source>
        <dbReference type="ARBA" id="ARBA00022679"/>
    </source>
</evidence>
<comment type="pathway">
    <text evidence="2">Glycan biosynthesis; alginate biosynthesis.</text>
</comment>
<dbReference type="Proteomes" id="UP000251800">
    <property type="component" value="Unassembled WGS sequence"/>
</dbReference>
<dbReference type="RefSeq" id="WP_109720708.1">
    <property type="nucleotide sequence ID" value="NZ_QEQK01000010.1"/>
</dbReference>
<dbReference type="GO" id="GO:0016740">
    <property type="term" value="F:transferase activity"/>
    <property type="evidence" value="ECO:0007669"/>
    <property type="project" value="UniProtKB-KW"/>
</dbReference>
<keyword evidence="5" id="KW-0574">Periplasm</keyword>
<accession>A0A363UJ66</accession>
<evidence type="ECO:0000256" key="1">
    <source>
        <dbReference type="ARBA" id="ARBA00004418"/>
    </source>
</evidence>
<dbReference type="AlphaFoldDB" id="A0A363UJ66"/>
<evidence type="ECO:0000256" key="2">
    <source>
        <dbReference type="ARBA" id="ARBA00005182"/>
    </source>
</evidence>
<evidence type="ECO:0000256" key="5">
    <source>
        <dbReference type="ARBA" id="ARBA00022764"/>
    </source>
</evidence>
<evidence type="ECO:0000313" key="9">
    <source>
        <dbReference type="Proteomes" id="UP000251800"/>
    </source>
</evidence>
<dbReference type="Pfam" id="PF16822">
    <property type="entry name" value="ALGX"/>
    <property type="match status" value="1"/>
</dbReference>
<feature type="domain" description="AlgX/AlgJ SGNH hydrolase-like" evidence="7">
    <location>
        <begin position="84"/>
        <end position="348"/>
    </location>
</feature>
<protein>
    <submittedName>
        <fullName evidence="8">Alginate O-acetyltransferase</fullName>
    </submittedName>
</protein>
<keyword evidence="4" id="KW-0732">Signal</keyword>
<proteinExistence type="predicted"/>
<reference evidence="8 9" key="1">
    <citation type="submission" date="2018-05" db="EMBL/GenBank/DDBJ databases">
        <title>Abyssibacter profundi OUC007T gen. nov., sp. nov, a marine bacterium isolated from seawater of the Mariana Trench.</title>
        <authorList>
            <person name="Zhou S."/>
        </authorList>
    </citation>
    <scope>NUCLEOTIDE SEQUENCE [LARGE SCALE GENOMIC DNA]</scope>
    <source>
        <strain evidence="8 9">OUC007</strain>
    </source>
</reference>
<dbReference type="GO" id="GO:0042121">
    <property type="term" value="P:alginic acid biosynthetic process"/>
    <property type="evidence" value="ECO:0007669"/>
    <property type="project" value="UniProtKB-UniPathway"/>
</dbReference>
<keyword evidence="9" id="KW-1185">Reference proteome</keyword>